<dbReference type="EMBL" id="JAMKFB020000013">
    <property type="protein sequence ID" value="KAL0178091.1"/>
    <property type="molecule type" value="Genomic_DNA"/>
</dbReference>
<organism evidence="3 4">
    <name type="scientific">Cirrhinus mrigala</name>
    <name type="common">Mrigala</name>
    <dbReference type="NCBI Taxonomy" id="683832"/>
    <lineage>
        <taxon>Eukaryota</taxon>
        <taxon>Metazoa</taxon>
        <taxon>Chordata</taxon>
        <taxon>Craniata</taxon>
        <taxon>Vertebrata</taxon>
        <taxon>Euteleostomi</taxon>
        <taxon>Actinopterygii</taxon>
        <taxon>Neopterygii</taxon>
        <taxon>Teleostei</taxon>
        <taxon>Ostariophysi</taxon>
        <taxon>Cypriniformes</taxon>
        <taxon>Cyprinidae</taxon>
        <taxon>Labeoninae</taxon>
        <taxon>Labeonini</taxon>
        <taxon>Cirrhinus</taxon>
    </lineage>
</organism>
<comment type="caution">
    <text evidence="3">The sequence shown here is derived from an EMBL/GenBank/DDBJ whole genome shotgun (WGS) entry which is preliminary data.</text>
</comment>
<feature type="domain" description="PiggyBac transposable element-derived protein" evidence="2">
    <location>
        <begin position="104"/>
        <end position="312"/>
    </location>
</feature>
<feature type="compositionally biased region" description="Acidic residues" evidence="1">
    <location>
        <begin position="27"/>
        <end position="38"/>
    </location>
</feature>
<sequence>MLCLKKPAAEVTDTLREEYESIAASDLESEVSDSDGPEVTESQKTVFTDFEVSPEESSDEESEDRFSRWSKGDSYWSKYPPETSETMTSSQSCPGPAPGSSVETPKDAWELFISENIIDEILQCTNLGGQRAALAKGKVWQKITKEELKAFIGLNLLIGVERSCDVPIRELFMDPLQNPLYRATMSVRRYQDLHRFLQFDNRKTRVAREASDHMVAFRNVWDLFLINCRKRFIPRDCVTVGEQFVPFQGRCKFVQHLPSCLTKSGIKIFWMCDAEVPYAIDGVIYAGRQPGEETEEKNAENTVLRLSNGLQQK</sequence>
<dbReference type="PANTHER" id="PTHR46599">
    <property type="entry name" value="PIGGYBAC TRANSPOSABLE ELEMENT-DERIVED PROTEIN 4"/>
    <property type="match status" value="1"/>
</dbReference>
<reference evidence="3 4" key="1">
    <citation type="submission" date="2024-05" db="EMBL/GenBank/DDBJ databases">
        <title>Genome sequencing and assembly of Indian major carp, Cirrhinus mrigala (Hamilton, 1822).</title>
        <authorList>
            <person name="Mohindra V."/>
            <person name="Chowdhury L.M."/>
            <person name="Lal K."/>
            <person name="Jena J.K."/>
        </authorList>
    </citation>
    <scope>NUCLEOTIDE SEQUENCE [LARGE SCALE GENOMIC DNA]</scope>
    <source>
        <strain evidence="3">CM1030</strain>
        <tissue evidence="3">Blood</tissue>
    </source>
</reference>
<feature type="non-terminal residue" evidence="3">
    <location>
        <position position="313"/>
    </location>
</feature>
<protein>
    <recommendedName>
        <fullName evidence="2">PiggyBac transposable element-derived protein domain-containing protein</fullName>
    </recommendedName>
</protein>
<feature type="region of interest" description="Disordered" evidence="1">
    <location>
        <begin position="22"/>
        <end position="104"/>
    </location>
</feature>
<evidence type="ECO:0000256" key="1">
    <source>
        <dbReference type="SAM" id="MobiDB-lite"/>
    </source>
</evidence>
<gene>
    <name evidence="3" type="ORF">M9458_026985</name>
</gene>
<evidence type="ECO:0000313" key="4">
    <source>
        <dbReference type="Proteomes" id="UP001529510"/>
    </source>
</evidence>
<accession>A0ABD0PWD7</accession>
<evidence type="ECO:0000313" key="3">
    <source>
        <dbReference type="EMBL" id="KAL0178091.1"/>
    </source>
</evidence>
<dbReference type="PANTHER" id="PTHR46599:SF6">
    <property type="entry name" value="DUAL SPECIFICITY PHOSPHATASE 26"/>
    <property type="match status" value="1"/>
</dbReference>
<keyword evidence="4" id="KW-1185">Reference proteome</keyword>
<name>A0ABD0PWD7_CIRMR</name>
<feature type="compositionally biased region" description="Acidic residues" evidence="1">
    <location>
        <begin position="52"/>
        <end position="63"/>
    </location>
</feature>
<dbReference type="AlphaFoldDB" id="A0ABD0PWD7"/>
<dbReference type="Pfam" id="PF13843">
    <property type="entry name" value="DDE_Tnp_1_7"/>
    <property type="match status" value="1"/>
</dbReference>
<evidence type="ECO:0000259" key="2">
    <source>
        <dbReference type="Pfam" id="PF13843"/>
    </source>
</evidence>
<dbReference type="InterPro" id="IPR029526">
    <property type="entry name" value="PGBD"/>
</dbReference>
<proteinExistence type="predicted"/>
<feature type="compositionally biased region" description="Polar residues" evidence="1">
    <location>
        <begin position="83"/>
        <end position="93"/>
    </location>
</feature>
<dbReference type="Proteomes" id="UP001529510">
    <property type="component" value="Unassembled WGS sequence"/>
</dbReference>